<gene>
    <name evidence="2" type="ORF">MOPEL_099_00420</name>
</gene>
<comment type="caution">
    <text evidence="2">The sequence shown here is derived from an EMBL/GenBank/DDBJ whole genome shotgun (WGS) entry which is preliminary data.</text>
</comment>
<keyword evidence="3" id="KW-1185">Reference proteome</keyword>
<name>H5UU34_9MICO</name>
<evidence type="ECO:0000313" key="2">
    <source>
        <dbReference type="EMBL" id="GAB49242.1"/>
    </source>
</evidence>
<feature type="signal peptide" evidence="1">
    <location>
        <begin position="1"/>
        <end position="24"/>
    </location>
</feature>
<dbReference type="Proteomes" id="UP000004367">
    <property type="component" value="Unassembled WGS sequence"/>
</dbReference>
<dbReference type="RefSeq" id="WP_009483139.1">
    <property type="nucleotide sequence ID" value="NZ_BAFE01000076.1"/>
</dbReference>
<sequence length="130" mass="13879">MRRLVLTTALPALAILALPMAAQAVEPGPTPTPPSPAPTAVQAPAAVAGACADGQLCIQDYETKTTRGLKDANARWADFGWGSRADWFYNNRASASACTYVHNSWGGTRHVIAPGKSDVWRNIVNSNKWC</sequence>
<dbReference type="STRING" id="1089455.MOPEL_099_00420"/>
<proteinExistence type="predicted"/>
<reference evidence="2 3" key="1">
    <citation type="submission" date="2012-02" db="EMBL/GenBank/DDBJ databases">
        <title>Whole genome shotgun sequence of Mobilicoccus pelagius NBRC 104925.</title>
        <authorList>
            <person name="Yoshida Y."/>
            <person name="Hosoyama A."/>
            <person name="Tsuchikane K."/>
            <person name="Katsumata H."/>
            <person name="Yamazaki S."/>
            <person name="Fujita N."/>
        </authorList>
    </citation>
    <scope>NUCLEOTIDE SEQUENCE [LARGE SCALE GENOMIC DNA]</scope>
    <source>
        <strain evidence="2 3">NBRC 104925</strain>
    </source>
</reference>
<evidence type="ECO:0008006" key="4">
    <source>
        <dbReference type="Google" id="ProtNLM"/>
    </source>
</evidence>
<evidence type="ECO:0000313" key="3">
    <source>
        <dbReference type="Proteomes" id="UP000004367"/>
    </source>
</evidence>
<protein>
    <recommendedName>
        <fullName evidence="4">Peptidase inhibitor family I36</fullName>
    </recommendedName>
</protein>
<keyword evidence="1" id="KW-0732">Signal</keyword>
<accession>H5UU34</accession>
<organism evidence="2 3">
    <name type="scientific">Mobilicoccus pelagius NBRC 104925</name>
    <dbReference type="NCBI Taxonomy" id="1089455"/>
    <lineage>
        <taxon>Bacteria</taxon>
        <taxon>Bacillati</taxon>
        <taxon>Actinomycetota</taxon>
        <taxon>Actinomycetes</taxon>
        <taxon>Micrococcales</taxon>
        <taxon>Dermatophilaceae</taxon>
        <taxon>Mobilicoccus</taxon>
    </lineage>
</organism>
<dbReference type="EMBL" id="BAFE01000076">
    <property type="protein sequence ID" value="GAB49242.1"/>
    <property type="molecule type" value="Genomic_DNA"/>
</dbReference>
<dbReference type="AlphaFoldDB" id="H5UU34"/>
<feature type="chain" id="PRO_5003599236" description="Peptidase inhibitor family I36" evidence="1">
    <location>
        <begin position="25"/>
        <end position="130"/>
    </location>
</feature>
<evidence type="ECO:0000256" key="1">
    <source>
        <dbReference type="SAM" id="SignalP"/>
    </source>
</evidence>